<dbReference type="SUPFAM" id="SSF48403">
    <property type="entry name" value="Ankyrin repeat"/>
    <property type="match status" value="1"/>
</dbReference>
<dbReference type="AlphaFoldDB" id="A0A182J3Z6"/>
<dbReference type="PANTHER" id="PTHR24172:SF4">
    <property type="entry name" value="ANK_REP_REGION DOMAIN-CONTAINING PROTEIN"/>
    <property type="match status" value="1"/>
</dbReference>
<sequence>MNALVADTIDRLAFGRQSHFNSGSFRFDQLNHSAEYYLGHVQSQGVLSHRQLLRDYGAKEELADEMLNDQELGEQQMEIPLFRTEEGRYLATSLGDPLIKGLTEIANKRPADPVTYLANYLFNFANQKSKTGSKAPNNDSNNNLIEGTVSQTADTDLEGSSRQVLQADKLPHPPPPMEPTVRDENLPTPDESDMVPALSDDRDEHGQSMLHFACARSHGRNALIQLIEESGTNITYRDELYRTARDVALQATQPDNAKEIDRYVIGLVARGRVRNLLRASGSHKTFHFFYTGDLEALSGMLLDGYDHIVDVVAPDGVPILQVASDRGFQEIVRFLEGVRAFELDRTPLHYAMGVSNVEALSRILIKNGAKRVLKDLKGRQPSYYFMNKADMLRLQEEEKE</sequence>
<dbReference type="EnsemblMetazoa" id="AATE010903-RA">
    <property type="protein sequence ID" value="AATE010903-PA.1"/>
    <property type="gene ID" value="AATE010903"/>
</dbReference>
<dbReference type="Gene3D" id="1.25.40.20">
    <property type="entry name" value="Ankyrin repeat-containing domain"/>
    <property type="match status" value="1"/>
</dbReference>
<proteinExistence type="predicted"/>
<feature type="region of interest" description="Disordered" evidence="1">
    <location>
        <begin position="153"/>
        <end position="196"/>
    </location>
</feature>
<feature type="compositionally biased region" description="Polar residues" evidence="1">
    <location>
        <begin position="153"/>
        <end position="164"/>
    </location>
</feature>
<dbReference type="PANTHER" id="PTHR24172">
    <property type="entry name" value="ANK_REP_REGION DOMAIN-CONTAINING PROTEIN"/>
    <property type="match status" value="1"/>
</dbReference>
<name>A0A182J3Z6_ANOAO</name>
<evidence type="ECO:0000313" key="2">
    <source>
        <dbReference type="EnsemblMetazoa" id="AATE010903-PA.1"/>
    </source>
</evidence>
<dbReference type="CDD" id="cd22966">
    <property type="entry name" value="DD_DYDC-like"/>
    <property type="match status" value="1"/>
</dbReference>
<dbReference type="InterPro" id="IPR049630">
    <property type="entry name" value="DYDC-like_DD"/>
</dbReference>
<dbReference type="InterPro" id="IPR036770">
    <property type="entry name" value="Ankyrin_rpt-contain_sf"/>
</dbReference>
<dbReference type="InterPro" id="IPR007858">
    <property type="entry name" value="Dpy-30_motif"/>
</dbReference>
<dbReference type="InterPro" id="IPR002110">
    <property type="entry name" value="Ankyrin_rpt"/>
</dbReference>
<dbReference type="Gene3D" id="1.20.890.10">
    <property type="entry name" value="cAMP-dependent protein kinase regulatory subunit, dimerization-anchoring domain"/>
    <property type="match status" value="1"/>
</dbReference>
<dbReference type="Pfam" id="PF05186">
    <property type="entry name" value="Dpy-30"/>
    <property type="match status" value="1"/>
</dbReference>
<protein>
    <submittedName>
        <fullName evidence="2">ANK_REP_REGION domain-containing protein</fullName>
    </submittedName>
</protein>
<dbReference type="PROSITE" id="PS50088">
    <property type="entry name" value="ANK_REPEAT"/>
    <property type="match status" value="2"/>
</dbReference>
<evidence type="ECO:0000256" key="1">
    <source>
        <dbReference type="SAM" id="MobiDB-lite"/>
    </source>
</evidence>
<reference evidence="2" key="1">
    <citation type="submission" date="2022-08" db="UniProtKB">
        <authorList>
            <consortium name="EnsemblMetazoa"/>
        </authorList>
    </citation>
    <scope>IDENTIFICATION</scope>
    <source>
        <strain evidence="2">EBRO</strain>
    </source>
</reference>
<dbReference type="VEuPathDB" id="VectorBase:AATE010903"/>
<organism evidence="2">
    <name type="scientific">Anopheles atroparvus</name>
    <name type="common">European mosquito</name>
    <dbReference type="NCBI Taxonomy" id="41427"/>
    <lineage>
        <taxon>Eukaryota</taxon>
        <taxon>Metazoa</taxon>
        <taxon>Ecdysozoa</taxon>
        <taxon>Arthropoda</taxon>
        <taxon>Hexapoda</taxon>
        <taxon>Insecta</taxon>
        <taxon>Pterygota</taxon>
        <taxon>Neoptera</taxon>
        <taxon>Endopterygota</taxon>
        <taxon>Diptera</taxon>
        <taxon>Nematocera</taxon>
        <taxon>Culicoidea</taxon>
        <taxon>Culicidae</taxon>
        <taxon>Anophelinae</taxon>
        <taxon>Anopheles</taxon>
    </lineage>
</organism>
<dbReference type="STRING" id="41427.A0A182J3Z6"/>
<dbReference type="PROSITE" id="PS50297">
    <property type="entry name" value="ANK_REP_REGION"/>
    <property type="match status" value="1"/>
</dbReference>
<accession>A0A182J3Z6</accession>